<accession>A0A917DX55</accession>
<dbReference type="InterPro" id="IPR049825">
    <property type="entry name" value="Lasso_PadeA-like"/>
</dbReference>
<dbReference type="NCBIfam" id="NF033524">
    <property type="entry name" value="lasso_PadeA_fam"/>
    <property type="match status" value="1"/>
</dbReference>
<dbReference type="AlphaFoldDB" id="A0A917DX55"/>
<name>A0A917DX55_9BACL</name>
<proteinExistence type="predicted"/>
<dbReference type="EMBL" id="BMHP01000002">
    <property type="protein sequence ID" value="GGD76117.1"/>
    <property type="molecule type" value="Genomic_DNA"/>
</dbReference>
<evidence type="ECO:0008006" key="3">
    <source>
        <dbReference type="Google" id="ProtNLM"/>
    </source>
</evidence>
<dbReference type="Proteomes" id="UP000612456">
    <property type="component" value="Unassembled WGS sequence"/>
</dbReference>
<reference evidence="1" key="1">
    <citation type="journal article" date="2014" name="Int. J. Syst. Evol. Microbiol.">
        <title>Complete genome sequence of Corynebacterium casei LMG S-19264T (=DSM 44701T), isolated from a smear-ripened cheese.</title>
        <authorList>
            <consortium name="US DOE Joint Genome Institute (JGI-PGF)"/>
            <person name="Walter F."/>
            <person name="Albersmeier A."/>
            <person name="Kalinowski J."/>
            <person name="Ruckert C."/>
        </authorList>
    </citation>
    <scope>NUCLEOTIDE SEQUENCE</scope>
    <source>
        <strain evidence="1">CGMCC 1.15178</strain>
    </source>
</reference>
<organism evidence="1 2">
    <name type="scientific">Paenibacillus nasutitermitis</name>
    <dbReference type="NCBI Taxonomy" id="1652958"/>
    <lineage>
        <taxon>Bacteria</taxon>
        <taxon>Bacillati</taxon>
        <taxon>Bacillota</taxon>
        <taxon>Bacilli</taxon>
        <taxon>Bacillales</taxon>
        <taxon>Paenibacillaceae</taxon>
        <taxon>Paenibacillus</taxon>
    </lineage>
</organism>
<sequence>MENTTKKMWQQPTVEVLEVSMTMEGKGTKVVDIVTPSDLDIYDPS</sequence>
<reference evidence="1" key="2">
    <citation type="submission" date="2020-09" db="EMBL/GenBank/DDBJ databases">
        <authorList>
            <person name="Sun Q."/>
            <person name="Zhou Y."/>
        </authorList>
    </citation>
    <scope>NUCLEOTIDE SEQUENCE</scope>
    <source>
        <strain evidence="1">CGMCC 1.15178</strain>
    </source>
</reference>
<protein>
    <recommendedName>
        <fullName evidence="3">Paeninodin family lasso peptide</fullName>
    </recommendedName>
</protein>
<evidence type="ECO:0000313" key="2">
    <source>
        <dbReference type="Proteomes" id="UP000612456"/>
    </source>
</evidence>
<keyword evidence="2" id="KW-1185">Reference proteome</keyword>
<comment type="caution">
    <text evidence="1">The sequence shown here is derived from an EMBL/GenBank/DDBJ whole genome shotgun (WGS) entry which is preliminary data.</text>
</comment>
<dbReference type="RefSeq" id="WP_188993467.1">
    <property type="nucleotide sequence ID" value="NZ_BMHP01000002.1"/>
</dbReference>
<evidence type="ECO:0000313" key="1">
    <source>
        <dbReference type="EMBL" id="GGD76117.1"/>
    </source>
</evidence>
<gene>
    <name evidence="1" type="ORF">GCM10010911_37680</name>
</gene>